<sequence length="116" mass="12776">MKSLILAATLITLLPFSPLARADEGSSCHFHGKKPATEAVVTDCANQRRNALVKNGKLEGSWQSAKLEKLELIDGKKGKEWKVIFTNPAVTDKTKQNLYVFFSHPGNFIATNFTGQ</sequence>
<feature type="signal peptide" evidence="1">
    <location>
        <begin position="1"/>
        <end position="22"/>
    </location>
</feature>
<evidence type="ECO:0000313" key="2">
    <source>
        <dbReference type="EMBL" id="EYC50048.1"/>
    </source>
</evidence>
<comment type="caution">
    <text evidence="2">The sequence shown here is derived from an EMBL/GenBank/DDBJ whole genome shotgun (WGS) entry which is preliminary data.</text>
</comment>
<dbReference type="EMBL" id="JEMG01000001">
    <property type="protein sequence ID" value="EYC50048.1"/>
    <property type="molecule type" value="Genomic_DNA"/>
</dbReference>
<evidence type="ECO:0008006" key="4">
    <source>
        <dbReference type="Google" id="ProtNLM"/>
    </source>
</evidence>
<reference evidence="2 3" key="1">
    <citation type="submission" date="2014-02" db="EMBL/GenBank/DDBJ databases">
        <title>Draft Genome of Hylemonella gracilis isolated from the Niagara River.</title>
        <authorList>
            <person name="Pawlowski D.R."/>
            <person name="Koudelka G.B."/>
        </authorList>
    </citation>
    <scope>NUCLEOTIDE SEQUENCE [LARGE SCALE GENOMIC DNA]</scope>
    <source>
        <strain evidence="2 3">Niagara R</strain>
    </source>
</reference>
<keyword evidence="1" id="KW-0732">Signal</keyword>
<dbReference type="OrthoDB" id="5298442at2"/>
<protein>
    <recommendedName>
        <fullName evidence="4">Lipoprotein</fullName>
    </recommendedName>
</protein>
<evidence type="ECO:0000256" key="1">
    <source>
        <dbReference type="SAM" id="SignalP"/>
    </source>
</evidence>
<dbReference type="eggNOG" id="ENOG5033MD2">
    <property type="taxonomic scope" value="Bacteria"/>
</dbReference>
<organism evidence="2 3">
    <name type="scientific">Hylemonella gracilis str. Niagara R</name>
    <dbReference type="NCBI Taxonomy" id="1458275"/>
    <lineage>
        <taxon>Bacteria</taxon>
        <taxon>Pseudomonadati</taxon>
        <taxon>Pseudomonadota</taxon>
        <taxon>Betaproteobacteria</taxon>
        <taxon>Burkholderiales</taxon>
        <taxon>Comamonadaceae</taxon>
        <taxon>Hylemonella</taxon>
    </lineage>
</organism>
<dbReference type="RefSeq" id="WP_035604419.1">
    <property type="nucleotide sequence ID" value="NZ_JEMG01000001.1"/>
</dbReference>
<feature type="chain" id="PRO_5001491642" description="Lipoprotein" evidence="1">
    <location>
        <begin position="23"/>
        <end position="116"/>
    </location>
</feature>
<evidence type="ECO:0000313" key="3">
    <source>
        <dbReference type="Proteomes" id="UP000023268"/>
    </source>
</evidence>
<gene>
    <name evidence="2" type="ORF">AZ34_02460</name>
</gene>
<accession>A0A016XFV0</accession>
<name>A0A016XFV0_9BURK</name>
<dbReference type="InterPro" id="IPR045503">
    <property type="entry name" value="DUF6488"/>
</dbReference>
<proteinExistence type="predicted"/>
<dbReference type="AlphaFoldDB" id="A0A016XFV0"/>
<dbReference type="Pfam" id="PF20098">
    <property type="entry name" value="DUF6488"/>
    <property type="match status" value="1"/>
</dbReference>
<dbReference type="Proteomes" id="UP000023268">
    <property type="component" value="Unassembled WGS sequence"/>
</dbReference>